<accession>A0AA38VEJ3</accession>
<evidence type="ECO:0000256" key="1">
    <source>
        <dbReference type="SAM" id="MobiDB-lite"/>
    </source>
</evidence>
<protein>
    <submittedName>
        <fullName evidence="3">Metallophosphoesterase domain-containing protein 1</fullName>
    </submittedName>
</protein>
<dbReference type="CDD" id="cd07379">
    <property type="entry name" value="MPP_239FB"/>
    <property type="match status" value="1"/>
</dbReference>
<dbReference type="EMBL" id="JANBVO010000042">
    <property type="protein sequence ID" value="KAJ9134663.1"/>
    <property type="molecule type" value="Genomic_DNA"/>
</dbReference>
<dbReference type="PANTHER" id="PTHR12905">
    <property type="entry name" value="METALLOPHOSPHOESTERASE"/>
    <property type="match status" value="1"/>
</dbReference>
<reference evidence="3" key="1">
    <citation type="submission" date="2022-07" db="EMBL/GenBank/DDBJ databases">
        <title>Fungi with potential for degradation of polypropylene.</title>
        <authorList>
            <person name="Gostincar C."/>
        </authorList>
    </citation>
    <scope>NUCLEOTIDE SEQUENCE</scope>
    <source>
        <strain evidence="3">EXF-13308</strain>
    </source>
</reference>
<dbReference type="PANTHER" id="PTHR12905:SF16">
    <property type="entry name" value="SER_THR PROTEIN PHOSPHATASE FAMILY PROTEIN (AFU_ORTHOLOGUE AFUA_1G06000)"/>
    <property type="match status" value="1"/>
</dbReference>
<dbReference type="Gene3D" id="3.60.21.10">
    <property type="match status" value="1"/>
</dbReference>
<proteinExistence type="predicted"/>
<dbReference type="InterPro" id="IPR051693">
    <property type="entry name" value="UPF0046_metallophosphoest"/>
</dbReference>
<keyword evidence="4" id="KW-1185">Reference proteome</keyword>
<organism evidence="3 4">
    <name type="scientific">Pleurostoma richardsiae</name>
    <dbReference type="NCBI Taxonomy" id="41990"/>
    <lineage>
        <taxon>Eukaryota</taxon>
        <taxon>Fungi</taxon>
        <taxon>Dikarya</taxon>
        <taxon>Ascomycota</taxon>
        <taxon>Pezizomycotina</taxon>
        <taxon>Sordariomycetes</taxon>
        <taxon>Sordariomycetidae</taxon>
        <taxon>Calosphaeriales</taxon>
        <taxon>Pleurostomataceae</taxon>
        <taxon>Pleurostoma</taxon>
    </lineage>
</organism>
<dbReference type="GO" id="GO:0016787">
    <property type="term" value="F:hydrolase activity"/>
    <property type="evidence" value="ECO:0007669"/>
    <property type="project" value="InterPro"/>
</dbReference>
<evidence type="ECO:0000313" key="4">
    <source>
        <dbReference type="Proteomes" id="UP001174694"/>
    </source>
</evidence>
<dbReference type="Proteomes" id="UP001174694">
    <property type="component" value="Unassembled WGS sequence"/>
</dbReference>
<dbReference type="InterPro" id="IPR029052">
    <property type="entry name" value="Metallo-depent_PP-like"/>
</dbReference>
<dbReference type="AlphaFoldDB" id="A0AA38VEJ3"/>
<name>A0AA38VEJ3_9PEZI</name>
<dbReference type="Pfam" id="PF00149">
    <property type="entry name" value="Metallophos"/>
    <property type="match status" value="1"/>
</dbReference>
<gene>
    <name evidence="3" type="ORF">NKR23_g10025</name>
</gene>
<sequence>MAALPDVTKTTSSTPLRRTRFVCISDTHNCTVKLPRGDVLVHAGDLTNQGSYSELSRAVQWLEKADFEAKIVVAGNHDVTLDSDFYAEHGSCFHNQELQNPSECLSLLTSSPTITYLNHSSATIRLQDLRGPRTTFAVFGSPYSPRIERWAFGYEAAAASESPAESFWSDIPFDTDIVVTHGPPYTHCDEFTSRRLATGCEDLRQALWRVRPRLAVCGHVHEGRGSERVRWDIDGKSGAAYKEAGVLRWDDPGAGPGNRKMSLVDLTGRTGGNQPLDNDGSRHQCGFPPGETAREPPVQISGQQLRGTALPGSGTRGLGGNPEGAGARCDRLALCCRMGRRETCVVNCAVVATSWPHHGGKRLNKPIVVDIDLPAWDAEVAAE</sequence>
<evidence type="ECO:0000259" key="2">
    <source>
        <dbReference type="Pfam" id="PF00149"/>
    </source>
</evidence>
<evidence type="ECO:0000313" key="3">
    <source>
        <dbReference type="EMBL" id="KAJ9134663.1"/>
    </source>
</evidence>
<dbReference type="SUPFAM" id="SSF56300">
    <property type="entry name" value="Metallo-dependent phosphatases"/>
    <property type="match status" value="1"/>
</dbReference>
<comment type="caution">
    <text evidence="3">The sequence shown here is derived from an EMBL/GenBank/DDBJ whole genome shotgun (WGS) entry which is preliminary data.</text>
</comment>
<dbReference type="InterPro" id="IPR004843">
    <property type="entry name" value="Calcineurin-like_PHP"/>
</dbReference>
<feature type="domain" description="Calcineurin-like phosphoesterase" evidence="2">
    <location>
        <begin position="20"/>
        <end position="222"/>
    </location>
</feature>
<feature type="compositionally biased region" description="Gly residues" evidence="1">
    <location>
        <begin position="314"/>
        <end position="323"/>
    </location>
</feature>
<feature type="region of interest" description="Disordered" evidence="1">
    <location>
        <begin position="305"/>
        <end position="324"/>
    </location>
</feature>